<dbReference type="GO" id="GO:0005506">
    <property type="term" value="F:iron ion binding"/>
    <property type="evidence" value="ECO:0007669"/>
    <property type="project" value="InterPro"/>
</dbReference>
<dbReference type="GO" id="GO:0020037">
    <property type="term" value="F:heme binding"/>
    <property type="evidence" value="ECO:0007669"/>
    <property type="project" value="InterPro"/>
</dbReference>
<evidence type="ECO:0000256" key="3">
    <source>
        <dbReference type="ARBA" id="ARBA00022723"/>
    </source>
</evidence>
<feature type="binding site" description="axial binding residue" evidence="6">
    <location>
        <position position="114"/>
    </location>
    <ligand>
        <name>heme</name>
        <dbReference type="ChEBI" id="CHEBI:30413"/>
    </ligand>
    <ligandPart>
        <name>Fe</name>
        <dbReference type="ChEBI" id="CHEBI:18248"/>
    </ligandPart>
</feature>
<dbReference type="InterPro" id="IPR017972">
    <property type="entry name" value="Cyt_P450_CS"/>
</dbReference>
<comment type="similarity">
    <text evidence="2 7">Belongs to the cytochrome P450 family.</text>
</comment>
<keyword evidence="5 6" id="KW-0408">Iron</keyword>
<dbReference type="Pfam" id="PF00067">
    <property type="entry name" value="p450"/>
    <property type="match status" value="1"/>
</dbReference>
<comment type="cofactor">
    <cofactor evidence="1 6">
        <name>heme</name>
        <dbReference type="ChEBI" id="CHEBI:30413"/>
    </cofactor>
</comment>
<dbReference type="RefSeq" id="XP_064708513.1">
    <property type="nucleotide sequence ID" value="XM_064855853.1"/>
</dbReference>
<dbReference type="InterPro" id="IPR050121">
    <property type="entry name" value="Cytochrome_P450_monoxygenase"/>
</dbReference>
<proteinExistence type="inferred from homology"/>
<evidence type="ECO:0000256" key="1">
    <source>
        <dbReference type="ARBA" id="ARBA00001971"/>
    </source>
</evidence>
<dbReference type="InterPro" id="IPR036396">
    <property type="entry name" value="Cyt_P450_sf"/>
</dbReference>
<dbReference type="InterPro" id="IPR002403">
    <property type="entry name" value="Cyt_P450_E_grp-IV"/>
</dbReference>
<dbReference type="Gene3D" id="1.10.630.10">
    <property type="entry name" value="Cytochrome P450"/>
    <property type="match status" value="1"/>
</dbReference>
<name>A0AAV9NH83_9EURO</name>
<comment type="caution">
    <text evidence="8">The sequence shown here is derived from an EMBL/GenBank/DDBJ whole genome shotgun (WGS) entry which is preliminary data.</text>
</comment>
<dbReference type="GO" id="GO:0016705">
    <property type="term" value="F:oxidoreductase activity, acting on paired donors, with incorporation or reduction of molecular oxygen"/>
    <property type="evidence" value="ECO:0007669"/>
    <property type="project" value="InterPro"/>
</dbReference>
<protein>
    <submittedName>
        <fullName evidence="8">Uncharacterized protein</fullName>
    </submittedName>
</protein>
<keyword evidence="9" id="KW-1185">Reference proteome</keyword>
<dbReference type="SUPFAM" id="SSF48264">
    <property type="entry name" value="Cytochrome P450"/>
    <property type="match status" value="1"/>
</dbReference>
<keyword evidence="3 6" id="KW-0479">Metal-binding</keyword>
<dbReference type="PANTHER" id="PTHR24305">
    <property type="entry name" value="CYTOCHROME P450"/>
    <property type="match status" value="1"/>
</dbReference>
<dbReference type="PRINTS" id="PR00385">
    <property type="entry name" value="P450"/>
</dbReference>
<evidence type="ECO:0000313" key="8">
    <source>
        <dbReference type="EMBL" id="KAK5056797.1"/>
    </source>
</evidence>
<accession>A0AAV9NH83</accession>
<evidence type="ECO:0000256" key="4">
    <source>
        <dbReference type="ARBA" id="ARBA00023002"/>
    </source>
</evidence>
<dbReference type="GO" id="GO:0004497">
    <property type="term" value="F:monooxygenase activity"/>
    <property type="evidence" value="ECO:0007669"/>
    <property type="project" value="UniProtKB-KW"/>
</dbReference>
<evidence type="ECO:0000256" key="2">
    <source>
        <dbReference type="ARBA" id="ARBA00010617"/>
    </source>
</evidence>
<evidence type="ECO:0000313" key="9">
    <source>
        <dbReference type="Proteomes" id="UP001358417"/>
    </source>
</evidence>
<dbReference type="AlphaFoldDB" id="A0AAV9NH83"/>
<gene>
    <name evidence="8" type="ORF">LTR84_012329</name>
</gene>
<evidence type="ECO:0000256" key="6">
    <source>
        <dbReference type="PIRSR" id="PIRSR602403-1"/>
    </source>
</evidence>
<dbReference type="PANTHER" id="PTHR24305:SF190">
    <property type="entry name" value="P450, PUTATIVE (EUROFUNG)-RELATED"/>
    <property type="match status" value="1"/>
</dbReference>
<dbReference type="EMBL" id="JAVRRD010000007">
    <property type="protein sequence ID" value="KAK5056797.1"/>
    <property type="molecule type" value="Genomic_DNA"/>
</dbReference>
<dbReference type="InterPro" id="IPR001128">
    <property type="entry name" value="Cyt_P450"/>
</dbReference>
<evidence type="ECO:0000256" key="5">
    <source>
        <dbReference type="ARBA" id="ARBA00023004"/>
    </source>
</evidence>
<keyword evidence="4 7" id="KW-0560">Oxidoreductase</keyword>
<reference evidence="8 9" key="1">
    <citation type="submission" date="2023-08" db="EMBL/GenBank/DDBJ databases">
        <title>Black Yeasts Isolated from many extreme environments.</title>
        <authorList>
            <person name="Coleine C."/>
            <person name="Stajich J.E."/>
            <person name="Selbmann L."/>
        </authorList>
    </citation>
    <scope>NUCLEOTIDE SEQUENCE [LARGE SCALE GENOMIC DNA]</scope>
    <source>
        <strain evidence="8 9">CCFEE 5792</strain>
    </source>
</reference>
<keyword evidence="6 7" id="KW-0349">Heme</keyword>
<sequence>MQQMDNPGGENQYGDHETQEALTFDRVQGMPYLQMVVKEGLRMHPATGLPMWRDVPEGSTLGLNAWIAHRNTSIFGQDAARFQPERWDPEVTPKSELARMEGYYIPFGAGTRTCIGKNISIMEICKLIPMLVQRYDFEIVPSPPSKPGKGGSQLVTNNLWFVKPMNVSVRVRRARKTFGDAKPS</sequence>
<dbReference type="Proteomes" id="UP001358417">
    <property type="component" value="Unassembled WGS sequence"/>
</dbReference>
<keyword evidence="7" id="KW-0503">Monooxygenase</keyword>
<dbReference type="GeneID" id="89980476"/>
<dbReference type="PRINTS" id="PR00465">
    <property type="entry name" value="EP450IV"/>
</dbReference>
<organism evidence="8 9">
    <name type="scientific">Exophiala bonariae</name>
    <dbReference type="NCBI Taxonomy" id="1690606"/>
    <lineage>
        <taxon>Eukaryota</taxon>
        <taxon>Fungi</taxon>
        <taxon>Dikarya</taxon>
        <taxon>Ascomycota</taxon>
        <taxon>Pezizomycotina</taxon>
        <taxon>Eurotiomycetes</taxon>
        <taxon>Chaetothyriomycetidae</taxon>
        <taxon>Chaetothyriales</taxon>
        <taxon>Herpotrichiellaceae</taxon>
        <taxon>Exophiala</taxon>
    </lineage>
</organism>
<evidence type="ECO:0000256" key="7">
    <source>
        <dbReference type="RuleBase" id="RU000461"/>
    </source>
</evidence>
<dbReference type="PROSITE" id="PS00086">
    <property type="entry name" value="CYTOCHROME_P450"/>
    <property type="match status" value="1"/>
</dbReference>